<protein>
    <submittedName>
        <fullName evidence="4">Carbon-nitrogen hydrolase family protein</fullName>
    </submittedName>
    <submittedName>
        <fullName evidence="3">Predicted amidohydrolase</fullName>
    </submittedName>
</protein>
<sequence length="254" mass="29836">MNIAMLQLFSLAVNDTRLGKYLQNCKKQKVQIVAFSEYVFQPFFRDSDPKIFHSNYAKILKSLHKLSIKYKLTLIVPLIVSEDNKLYKSIAFIEGEKAQFYYQQRLIGYPHWNEKAFFDNALPKSPKTPFVFEKDGLKFAIIAGFEIHFDEIWLKLKQTRVDVVIMPCSNTFETKERWRILCQARAFSNSMAILRINSIDELSYDEAQWKFYGDSLFVGANGEIEDSLEEREGVMIIELNMEHIREIQQAWGFR</sequence>
<keyword evidence="1 3" id="KW-0378">Hydrolase</keyword>
<dbReference type="PANTHER" id="PTHR43674:SF2">
    <property type="entry name" value="BETA-UREIDOPROPIONASE"/>
    <property type="match status" value="1"/>
</dbReference>
<accession>A0A099UBL0</accession>
<dbReference type="CDD" id="cd07197">
    <property type="entry name" value="nitrilase"/>
    <property type="match status" value="1"/>
</dbReference>
<dbReference type="Gene3D" id="3.60.110.10">
    <property type="entry name" value="Carbon-nitrogen hydrolase"/>
    <property type="match status" value="1"/>
</dbReference>
<dbReference type="GO" id="GO:0050126">
    <property type="term" value="F:N-carbamoylputrescine amidase activity"/>
    <property type="evidence" value="ECO:0007669"/>
    <property type="project" value="TreeGrafter"/>
</dbReference>
<dbReference type="PANTHER" id="PTHR43674">
    <property type="entry name" value="NITRILASE C965.09-RELATED"/>
    <property type="match status" value="1"/>
</dbReference>
<keyword evidence="5" id="KW-1185">Reference proteome</keyword>
<dbReference type="OrthoDB" id="5357560at2"/>
<reference evidence="6" key="3">
    <citation type="submission" date="2015-11" db="EMBL/GenBank/DDBJ databases">
        <authorList>
            <person name="Anvar S.Y."/>
        </authorList>
    </citation>
    <scope>NUCLEOTIDE SEQUENCE [LARGE SCALE GENOMIC DNA]</scope>
</reference>
<name>A0A099UBL0_9HELI</name>
<organism evidence="3 6">
    <name type="scientific">Helicobacter typhlonius</name>
    <dbReference type="NCBI Taxonomy" id="76936"/>
    <lineage>
        <taxon>Bacteria</taxon>
        <taxon>Pseudomonadati</taxon>
        <taxon>Campylobacterota</taxon>
        <taxon>Epsilonproteobacteria</taxon>
        <taxon>Campylobacterales</taxon>
        <taxon>Helicobacteraceae</taxon>
        <taxon>Helicobacter</taxon>
    </lineage>
</organism>
<evidence type="ECO:0000313" key="3">
    <source>
        <dbReference type="EMBL" id="CUU40562.1"/>
    </source>
</evidence>
<gene>
    <name evidence="3" type="ORF">BN2458_PEG1679</name>
    <name evidence="4" type="ORF">LS75_002680</name>
</gene>
<dbReference type="AlphaFoldDB" id="A0A099UBL0"/>
<dbReference type="InterPro" id="IPR036526">
    <property type="entry name" value="C-N_Hydrolase_sf"/>
</dbReference>
<dbReference type="Proteomes" id="UP000064525">
    <property type="component" value="Chromosome I"/>
</dbReference>
<dbReference type="GeneID" id="78151836"/>
<dbReference type="Pfam" id="PF00795">
    <property type="entry name" value="CN_hydrolase"/>
    <property type="match status" value="1"/>
</dbReference>
<dbReference type="SUPFAM" id="SSF56317">
    <property type="entry name" value="Carbon-nitrogen hydrolase"/>
    <property type="match status" value="1"/>
</dbReference>
<reference evidence="4 5" key="1">
    <citation type="journal article" date="2014" name="Genome Announc.">
        <title>Draft genome sequences of eight enterohepatic helicobacter species isolated from both laboratory and wild rodents.</title>
        <authorList>
            <person name="Sheh A."/>
            <person name="Shen Z."/>
            <person name="Fox J.G."/>
        </authorList>
    </citation>
    <scope>NUCLEOTIDE SEQUENCE [LARGE SCALE GENOMIC DNA]</scope>
    <source>
        <strain evidence="4 5">MIT 98-6810</strain>
    </source>
</reference>
<dbReference type="GO" id="GO:0033388">
    <property type="term" value="P:putrescine biosynthetic process from arginine"/>
    <property type="evidence" value="ECO:0007669"/>
    <property type="project" value="TreeGrafter"/>
</dbReference>
<dbReference type="RefSeq" id="WP_034328289.1">
    <property type="nucleotide sequence ID" value="NZ_CAJTQN010000002.1"/>
</dbReference>
<evidence type="ECO:0000313" key="5">
    <source>
        <dbReference type="Proteomes" id="UP000029925"/>
    </source>
</evidence>
<dbReference type="Proteomes" id="UP000029925">
    <property type="component" value="Unassembled WGS sequence"/>
</dbReference>
<evidence type="ECO:0000256" key="1">
    <source>
        <dbReference type="ARBA" id="ARBA00022801"/>
    </source>
</evidence>
<dbReference type="EMBL" id="JRPF02000002">
    <property type="protein sequence ID" value="TLD79219.1"/>
    <property type="molecule type" value="Genomic_DNA"/>
</dbReference>
<proteinExistence type="predicted"/>
<dbReference type="PROSITE" id="PS50263">
    <property type="entry name" value="CN_HYDROLASE"/>
    <property type="match status" value="1"/>
</dbReference>
<dbReference type="EMBL" id="LN907858">
    <property type="protein sequence ID" value="CUU40562.1"/>
    <property type="molecule type" value="Genomic_DNA"/>
</dbReference>
<reference evidence="3" key="2">
    <citation type="submission" date="2015-11" db="EMBL/GenBank/DDBJ databases">
        <authorList>
            <person name="Zhang Y."/>
            <person name="Guo Z."/>
        </authorList>
    </citation>
    <scope>NUCLEOTIDE SEQUENCE</scope>
    <source>
        <strain evidence="3">1</strain>
    </source>
</reference>
<evidence type="ECO:0000313" key="6">
    <source>
        <dbReference type="Proteomes" id="UP000064525"/>
    </source>
</evidence>
<dbReference type="KEGG" id="hty:BN2458_PEG1679"/>
<dbReference type="InterPro" id="IPR050345">
    <property type="entry name" value="Aliph_Amidase/BUP"/>
</dbReference>
<dbReference type="InterPro" id="IPR003010">
    <property type="entry name" value="C-N_Hydrolase"/>
</dbReference>
<dbReference type="STRING" id="76936.BN2458_PEG1679"/>
<feature type="domain" description="CN hydrolase" evidence="2">
    <location>
        <begin position="1"/>
        <end position="241"/>
    </location>
</feature>
<evidence type="ECO:0000259" key="2">
    <source>
        <dbReference type="PROSITE" id="PS50263"/>
    </source>
</evidence>
<evidence type="ECO:0000313" key="4">
    <source>
        <dbReference type="EMBL" id="TLD79219.1"/>
    </source>
</evidence>
<dbReference type="PATRIC" id="fig|76936.10.peg.1640"/>